<keyword evidence="3" id="KW-1185">Reference proteome</keyword>
<feature type="compositionally biased region" description="Basic residues" evidence="1">
    <location>
        <begin position="7"/>
        <end position="19"/>
    </location>
</feature>
<organism evidence="2 3">
    <name type="scientific">Fragilariopsis cylindrus CCMP1102</name>
    <dbReference type="NCBI Taxonomy" id="635003"/>
    <lineage>
        <taxon>Eukaryota</taxon>
        <taxon>Sar</taxon>
        <taxon>Stramenopiles</taxon>
        <taxon>Ochrophyta</taxon>
        <taxon>Bacillariophyta</taxon>
        <taxon>Bacillariophyceae</taxon>
        <taxon>Bacillariophycidae</taxon>
        <taxon>Bacillariales</taxon>
        <taxon>Bacillariaceae</taxon>
        <taxon>Fragilariopsis</taxon>
    </lineage>
</organism>
<accession>A0A1E7FLP3</accession>
<feature type="region of interest" description="Disordered" evidence="1">
    <location>
        <begin position="1"/>
        <end position="30"/>
    </location>
</feature>
<name>A0A1E7FLP3_9STRA</name>
<feature type="region of interest" description="Disordered" evidence="1">
    <location>
        <begin position="250"/>
        <end position="270"/>
    </location>
</feature>
<protein>
    <submittedName>
        <fullName evidence="2">Uncharacterized protein</fullName>
    </submittedName>
</protein>
<sequence>MDDRVYNPKRRRRKITNKSHNRDNTNDNDWEAFVRPPIHVQQPQQATITPKLTSTTVVNEPTTTLSRAQRDENWKTKNSEQDCTGTTQPCSLINEINANGGKSIDDKHHDYKARMLNQKMPPNPKIKRWDSPLCLKQSIQSPLYGQRDSFHHRIDPLQSHIRMSSTVIGAPTKPDDDTPLTEILRAAGDGNNHLVQSSRIPIKSVMVEEEITYAQLGDFDTKEFKEVFNLKLGPTMKILKAAKQYNTSKPKKFLTSPGESNKKMPAADSSATMWGAPFHSVLHPDHSTTTVAMNKPNVPPPDHSTTTVAMKKPNDSYDDLGIDQSKLGDEIKQLRKIMTKMLPDTKDTSKDNEKIDEKTTELIRQIKFLDNESLLTNSLKNYKTSRDWYNNRFNNTWNDDDPRVIVQRFTEFCTRSFLTGDIMASTCKNKLMTCKFLLLRQGKMVNDSAIALLDTAISYWNNKMRNRIQGGQENANPNLTEDDSLHIIGTIMKIYPDGIPNNIFQEILKLVFTQRVGRSLVYLMEPVEGKGPNCYDRSITIEGVVVKGKGSVDNLTLHFYKNTGYGIVKNTVLWFLCYCQRRGMIRSAHDVYHNKETFLNDPNRFETADDLRKKVELGSKMSEQSLRQDIDLLDFSTNNNNKKKKTSRKKPIQDLLSAVRMLDATEDENGQSKEKMWVTCTTNDNLLTNIRYDHAKSRSFSMFGQKVGYTPHKLCRLGLTGCRAGHRTDVGDNTVGGLDTDSYLNQVMGHSGSVGHDYYTNHNALRKQYGSNLLQRGMDPELVHRVIKNHAHPAAYEIPTFFDKNVTIYNTLDKLPR</sequence>
<evidence type="ECO:0000313" key="3">
    <source>
        <dbReference type="Proteomes" id="UP000095751"/>
    </source>
</evidence>
<gene>
    <name evidence="2" type="ORF">FRACYDRAFT_237374</name>
</gene>
<dbReference type="OrthoDB" id="57353at2759"/>
<evidence type="ECO:0000313" key="2">
    <source>
        <dbReference type="EMBL" id="OEU19081.1"/>
    </source>
</evidence>
<proteinExistence type="predicted"/>
<dbReference type="EMBL" id="KV784356">
    <property type="protein sequence ID" value="OEU19081.1"/>
    <property type="molecule type" value="Genomic_DNA"/>
</dbReference>
<dbReference type="Proteomes" id="UP000095751">
    <property type="component" value="Unassembled WGS sequence"/>
</dbReference>
<reference evidence="2 3" key="1">
    <citation type="submission" date="2016-09" db="EMBL/GenBank/DDBJ databases">
        <title>Extensive genetic diversity and differential bi-allelic expression allows diatom success in the polar Southern Ocean.</title>
        <authorList>
            <consortium name="DOE Joint Genome Institute"/>
            <person name="Mock T."/>
            <person name="Otillar R.P."/>
            <person name="Strauss J."/>
            <person name="Dupont C."/>
            <person name="Frickenhaus S."/>
            <person name="Maumus F."/>
            <person name="Mcmullan M."/>
            <person name="Sanges R."/>
            <person name="Schmutz J."/>
            <person name="Toseland A."/>
            <person name="Valas R."/>
            <person name="Veluchamy A."/>
            <person name="Ward B.J."/>
            <person name="Allen A."/>
            <person name="Barry K."/>
            <person name="Falciatore A."/>
            <person name="Ferrante M."/>
            <person name="Fortunato A.E."/>
            <person name="Gloeckner G."/>
            <person name="Gruber A."/>
            <person name="Hipkin R."/>
            <person name="Janech M."/>
            <person name="Kroth P."/>
            <person name="Leese F."/>
            <person name="Lindquist E."/>
            <person name="Lyon B.R."/>
            <person name="Martin J."/>
            <person name="Mayer C."/>
            <person name="Parker M."/>
            <person name="Quesneville H."/>
            <person name="Raymond J."/>
            <person name="Uhlig C."/>
            <person name="Valentin K.U."/>
            <person name="Worden A.Z."/>
            <person name="Armbrust E.V."/>
            <person name="Bowler C."/>
            <person name="Green B."/>
            <person name="Moulton V."/>
            <person name="Van Oosterhout C."/>
            <person name="Grigoriev I."/>
        </authorList>
    </citation>
    <scope>NUCLEOTIDE SEQUENCE [LARGE SCALE GENOMIC DNA]</scope>
    <source>
        <strain evidence="2 3">CCMP1102</strain>
    </source>
</reference>
<feature type="region of interest" description="Disordered" evidence="1">
    <location>
        <begin position="294"/>
        <end position="323"/>
    </location>
</feature>
<evidence type="ECO:0000256" key="1">
    <source>
        <dbReference type="SAM" id="MobiDB-lite"/>
    </source>
</evidence>
<dbReference type="KEGG" id="fcy:FRACYDRAFT_237374"/>
<dbReference type="AlphaFoldDB" id="A0A1E7FLP3"/>
<dbReference type="InParanoid" id="A0A1E7FLP3"/>